<dbReference type="InterPro" id="IPR053134">
    <property type="entry name" value="RNA-dir_DNA_polymerase"/>
</dbReference>
<name>A0A0B7NLD7_9FUNG</name>
<dbReference type="Gene3D" id="3.30.70.270">
    <property type="match status" value="1"/>
</dbReference>
<evidence type="ECO:0000313" key="2">
    <source>
        <dbReference type="Proteomes" id="UP000054107"/>
    </source>
</evidence>
<dbReference type="InterPro" id="IPR043128">
    <property type="entry name" value="Rev_trsase/Diguanyl_cyclase"/>
</dbReference>
<reference evidence="1 2" key="1">
    <citation type="submission" date="2014-09" db="EMBL/GenBank/DDBJ databases">
        <authorList>
            <person name="Ellenberger Sabrina"/>
        </authorList>
    </citation>
    <scope>NUCLEOTIDE SEQUENCE [LARGE SCALE GENOMIC DNA]</scope>
    <source>
        <strain evidence="1 2">CBS 412.66</strain>
    </source>
</reference>
<dbReference type="EMBL" id="LN732886">
    <property type="protein sequence ID" value="CEP16168.1"/>
    <property type="molecule type" value="Genomic_DNA"/>
</dbReference>
<gene>
    <name evidence="1" type="primary">PARPA_10414.1 scaffold 40485</name>
</gene>
<evidence type="ECO:0008006" key="3">
    <source>
        <dbReference type="Google" id="ProtNLM"/>
    </source>
</evidence>
<dbReference type="OrthoDB" id="2193209at2759"/>
<dbReference type="STRING" id="35722.A0A0B7NLD7"/>
<keyword evidence="2" id="KW-1185">Reference proteome</keyword>
<proteinExistence type="predicted"/>
<protein>
    <recommendedName>
        <fullName evidence="3">Reverse transcriptase domain-containing protein</fullName>
    </recommendedName>
</protein>
<dbReference type="PANTHER" id="PTHR24559:SF448">
    <property type="entry name" value="RNA-DIRECTED DNA POLYMERASE"/>
    <property type="match status" value="1"/>
</dbReference>
<dbReference type="Gene3D" id="3.10.10.10">
    <property type="entry name" value="HIV Type 1 Reverse Transcriptase, subunit A, domain 1"/>
    <property type="match status" value="1"/>
</dbReference>
<dbReference type="AlphaFoldDB" id="A0A0B7NLD7"/>
<evidence type="ECO:0000313" key="1">
    <source>
        <dbReference type="EMBL" id="CEP16168.1"/>
    </source>
</evidence>
<organism evidence="1 2">
    <name type="scientific">Parasitella parasitica</name>
    <dbReference type="NCBI Taxonomy" id="35722"/>
    <lineage>
        <taxon>Eukaryota</taxon>
        <taxon>Fungi</taxon>
        <taxon>Fungi incertae sedis</taxon>
        <taxon>Mucoromycota</taxon>
        <taxon>Mucoromycotina</taxon>
        <taxon>Mucoromycetes</taxon>
        <taxon>Mucorales</taxon>
        <taxon>Mucorineae</taxon>
        <taxon>Mucoraceae</taxon>
        <taxon>Parasitella</taxon>
    </lineage>
</organism>
<dbReference type="PANTHER" id="PTHR24559">
    <property type="entry name" value="TRANSPOSON TY3-I GAG-POL POLYPROTEIN"/>
    <property type="match status" value="1"/>
</dbReference>
<dbReference type="Proteomes" id="UP000054107">
    <property type="component" value="Unassembled WGS sequence"/>
</dbReference>
<sequence length="128" mass="14498">MPVFDETVKDWLEKGVNKKASPSPWNYPVAFAPKRKGDGNMTWRTCLDVRELTSILLHSGLDHYSIKLPSKIFKQATGAAIYSCVDVTSAYLRVPRFWPDQVKTTFQHRNSTYCFVSCPYGITFIGSA</sequence>
<accession>A0A0B7NLD7</accession>
<dbReference type="SUPFAM" id="SSF56672">
    <property type="entry name" value="DNA/RNA polymerases"/>
    <property type="match status" value="1"/>
</dbReference>
<dbReference type="InterPro" id="IPR043502">
    <property type="entry name" value="DNA/RNA_pol_sf"/>
</dbReference>